<reference evidence="3" key="1">
    <citation type="journal article" date="2011" name="Nucleic Acids Res.">
        <title>Evolution of linear chromosomes and multipartite genomes in yeast mitochondria.</title>
        <authorList>
            <person name="Valach M."/>
            <person name="Farkas Z."/>
            <person name="Fricova D."/>
            <person name="Kovac J."/>
            <person name="Brejova B."/>
            <person name="Vinar T."/>
            <person name="Pfeiffer I."/>
            <person name="Kucsera J."/>
            <person name="Tomaska L."/>
            <person name="Lang B.F."/>
            <person name="Nosek J."/>
        </authorList>
    </citation>
    <scope>NUCLEOTIDE SEQUENCE</scope>
    <source>
        <strain evidence="3">CBS 5121</strain>
    </source>
</reference>
<dbReference type="EMBL" id="HQ267969">
    <property type="protein sequence ID" value="ADO51052.1"/>
    <property type="molecule type" value="Genomic_DNA"/>
</dbReference>
<dbReference type="PROSITE" id="PS50164">
    <property type="entry name" value="GIY_YIG"/>
    <property type="match status" value="1"/>
</dbReference>
<dbReference type="SMART" id="SM00465">
    <property type="entry name" value="GIYc"/>
    <property type="match status" value="1"/>
</dbReference>
<dbReference type="GO" id="GO:0004519">
    <property type="term" value="F:endonuclease activity"/>
    <property type="evidence" value="ECO:0007669"/>
    <property type="project" value="InterPro"/>
</dbReference>
<dbReference type="InterPro" id="IPR000305">
    <property type="entry name" value="GIY-YIG_endonuc"/>
</dbReference>
<sequence>YNNNSPKSYNKNNIKHLNFKNKNLLNPRFTHLKNQRYYSTTKDIIINNDYVKIKNNDKIIKELNIPILIHWDDLHLQENRHKILHYTKDIAGVYIIINKITLNYYIGAAITNRLYKRLNQHIIYFSGNKSLKHSIKKYGLNNFIYGLLYENKIPMDSVNNKELLLEESNFIKKYNPSYNLVLESTSNFGYKHTELTKMAMRESFTDIRRKNLAELTRNRVWSEESKNKIRESNNNRPDNWLSDNGRAKLGLHNKAIIQLFDNNNNYVCEFNGIECSSIFLNCSNKTIQRSLNKGHIFIPNEFIQYLHNNIIIYDIDWFKDSKLKAGLKDSKNKTLFYIKNLNSKI</sequence>
<dbReference type="InterPro" id="IPR003611">
    <property type="entry name" value="NUMOD3"/>
</dbReference>
<protein>
    <recommendedName>
        <fullName evidence="2">GIY-YIG domain-containing protein</fullName>
    </recommendedName>
</protein>
<organism evidence="3">
    <name type="scientific">Groenewaldozyma salmanticensis</name>
    <dbReference type="NCBI Taxonomy" id="49332"/>
    <lineage>
        <taxon>Eukaryota</taxon>
        <taxon>Fungi</taxon>
        <taxon>Dikarya</taxon>
        <taxon>Ascomycota</taxon>
        <taxon>Saccharomycotina</taxon>
        <taxon>Dipodascomycetes</taxon>
        <taxon>Dipodascales</taxon>
        <taxon>Trichomonascaceae</taxon>
        <taxon>Groenewaldozyma</taxon>
    </lineage>
</organism>
<feature type="non-terminal residue" evidence="3">
    <location>
        <position position="1"/>
    </location>
</feature>
<dbReference type="GO" id="GO:0003677">
    <property type="term" value="F:DNA binding"/>
    <property type="evidence" value="ECO:0007669"/>
    <property type="project" value="InterPro"/>
</dbReference>
<name>E5L088_9ASCO</name>
<dbReference type="RefSeq" id="YP_003935029.1">
    <property type="nucleotide sequence ID" value="NC_014613.1"/>
</dbReference>
<evidence type="ECO:0000256" key="1">
    <source>
        <dbReference type="ARBA" id="ARBA00010045"/>
    </source>
</evidence>
<comment type="similarity">
    <text evidence="1">To endonucleases of group I introns of fungi and phage.</text>
</comment>
<dbReference type="InterPro" id="IPR035901">
    <property type="entry name" value="GIY-YIG_endonuc_sf"/>
</dbReference>
<feature type="domain" description="GIY-YIG" evidence="2">
    <location>
        <begin position="89"/>
        <end position="180"/>
    </location>
</feature>
<dbReference type="NCBIfam" id="TIGR01453">
    <property type="entry name" value="grpIintron_endo"/>
    <property type="match status" value="1"/>
</dbReference>
<dbReference type="SUPFAM" id="SSF82771">
    <property type="entry name" value="GIY-YIG endonuclease"/>
    <property type="match status" value="1"/>
</dbReference>
<evidence type="ECO:0000313" key="3">
    <source>
        <dbReference type="EMBL" id="ADO51052.1"/>
    </source>
</evidence>
<dbReference type="Gene3D" id="3.40.1440.10">
    <property type="entry name" value="GIY-YIG endonuclease"/>
    <property type="match status" value="1"/>
</dbReference>
<keyword evidence="3" id="KW-0496">Mitochondrion</keyword>
<evidence type="ECO:0000259" key="2">
    <source>
        <dbReference type="PROSITE" id="PS50164"/>
    </source>
</evidence>
<dbReference type="GeneID" id="9845436"/>
<dbReference type="AlphaFoldDB" id="E5L088"/>
<dbReference type="SMART" id="SM00496">
    <property type="entry name" value="IENR2"/>
    <property type="match status" value="2"/>
</dbReference>
<geneLocation type="mitochondrion" evidence="3"/>
<proteinExistence type="predicted"/>
<gene>
    <name evidence="3" type="primary">orf345</name>
</gene>
<accession>E5L088</accession>
<dbReference type="InterPro" id="IPR006350">
    <property type="entry name" value="Intron_endoG1"/>
</dbReference>